<dbReference type="SUPFAM" id="SSF103481">
    <property type="entry name" value="Multidrug resistance efflux transporter EmrE"/>
    <property type="match status" value="1"/>
</dbReference>
<evidence type="ECO:0000256" key="7">
    <source>
        <dbReference type="RuleBase" id="RU003942"/>
    </source>
</evidence>
<feature type="transmembrane region" description="Helical" evidence="8">
    <location>
        <begin position="31"/>
        <end position="50"/>
    </location>
</feature>
<dbReference type="EMBL" id="BMFY01000003">
    <property type="protein sequence ID" value="GGA08946.1"/>
    <property type="molecule type" value="Genomic_DNA"/>
</dbReference>
<evidence type="ECO:0000313" key="9">
    <source>
        <dbReference type="EMBL" id="GGA08946.1"/>
    </source>
</evidence>
<dbReference type="PANTHER" id="PTHR30561:SF0">
    <property type="entry name" value="GUANIDINIUM EXPORTER"/>
    <property type="match status" value="1"/>
</dbReference>
<dbReference type="Proteomes" id="UP000616114">
    <property type="component" value="Unassembled WGS sequence"/>
</dbReference>
<evidence type="ECO:0000256" key="2">
    <source>
        <dbReference type="ARBA" id="ARBA00022448"/>
    </source>
</evidence>
<evidence type="ECO:0000313" key="10">
    <source>
        <dbReference type="Proteomes" id="UP000616114"/>
    </source>
</evidence>
<evidence type="ECO:0000256" key="6">
    <source>
        <dbReference type="ARBA" id="ARBA00023136"/>
    </source>
</evidence>
<evidence type="ECO:0000256" key="4">
    <source>
        <dbReference type="ARBA" id="ARBA00022692"/>
    </source>
</evidence>
<evidence type="ECO:0000256" key="3">
    <source>
        <dbReference type="ARBA" id="ARBA00022475"/>
    </source>
</evidence>
<dbReference type="InterPro" id="IPR000390">
    <property type="entry name" value="Small_drug/metabolite_transptr"/>
</dbReference>
<keyword evidence="2" id="KW-0813">Transport</keyword>
<keyword evidence="10" id="KW-1185">Reference proteome</keyword>
<keyword evidence="3" id="KW-1003">Cell membrane</keyword>
<accession>A0A8J2XKE6</accession>
<dbReference type="Gene3D" id="1.10.3730.20">
    <property type="match status" value="1"/>
</dbReference>
<comment type="caution">
    <text evidence="9">The sequence shown here is derived from an EMBL/GenBank/DDBJ whole genome shotgun (WGS) entry which is preliminary data.</text>
</comment>
<dbReference type="PANTHER" id="PTHR30561">
    <property type="entry name" value="SMR FAMILY PROTON-DEPENDENT DRUG EFFLUX TRANSPORTER SUGE"/>
    <property type="match status" value="1"/>
</dbReference>
<gene>
    <name evidence="9" type="ORF">GCM10011333_09900</name>
</gene>
<proteinExistence type="inferred from homology"/>
<organism evidence="9 10">
    <name type="scientific">Sediminivirga luteola</name>
    <dbReference type="NCBI Taxonomy" id="1774748"/>
    <lineage>
        <taxon>Bacteria</taxon>
        <taxon>Bacillati</taxon>
        <taxon>Actinomycetota</taxon>
        <taxon>Actinomycetes</taxon>
        <taxon>Micrococcales</taxon>
        <taxon>Brevibacteriaceae</taxon>
        <taxon>Sediminivirga</taxon>
    </lineage>
</organism>
<name>A0A8J2XKE6_9MICO</name>
<comment type="subcellular location">
    <subcellularLocation>
        <location evidence="1 7">Cell membrane</location>
        <topology evidence="1 7">Multi-pass membrane protein</topology>
    </subcellularLocation>
</comment>
<reference evidence="9" key="2">
    <citation type="submission" date="2020-09" db="EMBL/GenBank/DDBJ databases">
        <authorList>
            <person name="Sun Q."/>
            <person name="Zhou Y."/>
        </authorList>
    </citation>
    <scope>NUCLEOTIDE SEQUENCE</scope>
    <source>
        <strain evidence="9">CGMCC 1.12785</strain>
    </source>
</reference>
<evidence type="ECO:0000256" key="1">
    <source>
        <dbReference type="ARBA" id="ARBA00004651"/>
    </source>
</evidence>
<comment type="similarity">
    <text evidence="7">Belongs to the drug/metabolite transporter (DMT) superfamily. Small multidrug resistance (SMR) (TC 2.A.7.1) family.</text>
</comment>
<keyword evidence="6 8" id="KW-0472">Membrane</keyword>
<dbReference type="GO" id="GO:0005886">
    <property type="term" value="C:plasma membrane"/>
    <property type="evidence" value="ECO:0007669"/>
    <property type="project" value="UniProtKB-SubCell"/>
</dbReference>
<reference evidence="9" key="1">
    <citation type="journal article" date="2014" name="Int. J. Syst. Evol. Microbiol.">
        <title>Complete genome sequence of Corynebacterium casei LMG S-19264T (=DSM 44701T), isolated from a smear-ripened cheese.</title>
        <authorList>
            <consortium name="US DOE Joint Genome Institute (JGI-PGF)"/>
            <person name="Walter F."/>
            <person name="Albersmeier A."/>
            <person name="Kalinowski J."/>
            <person name="Ruckert C."/>
        </authorList>
    </citation>
    <scope>NUCLEOTIDE SEQUENCE</scope>
    <source>
        <strain evidence="9">CGMCC 1.12785</strain>
    </source>
</reference>
<dbReference type="InterPro" id="IPR037185">
    <property type="entry name" value="EmrE-like"/>
</dbReference>
<dbReference type="RefSeq" id="WP_188549816.1">
    <property type="nucleotide sequence ID" value="NZ_BMFY01000003.1"/>
</dbReference>
<keyword evidence="4 7" id="KW-0812">Transmembrane</keyword>
<protein>
    <submittedName>
        <fullName evidence="9">QacE family quaternary ammonium compound efflux SMR transporter</fullName>
    </submittedName>
</protein>
<evidence type="ECO:0000256" key="8">
    <source>
        <dbReference type="SAM" id="Phobius"/>
    </source>
</evidence>
<dbReference type="Pfam" id="PF00893">
    <property type="entry name" value="Multi_Drug_Res"/>
    <property type="match status" value="1"/>
</dbReference>
<keyword evidence="5 8" id="KW-1133">Transmembrane helix</keyword>
<dbReference type="AlphaFoldDB" id="A0A8J2XKE6"/>
<dbReference type="InterPro" id="IPR045324">
    <property type="entry name" value="Small_multidrug_res"/>
</dbReference>
<evidence type="ECO:0000256" key="5">
    <source>
        <dbReference type="ARBA" id="ARBA00022989"/>
    </source>
</evidence>
<dbReference type="GO" id="GO:0022857">
    <property type="term" value="F:transmembrane transporter activity"/>
    <property type="evidence" value="ECO:0007669"/>
    <property type="project" value="InterPro"/>
</dbReference>
<sequence length="104" mass="10951">MAWIVLILSGMLEAVWAAALAASRGFTRWHPALLFLVSLALSMAGLAWAMKELPTGTAYAVWVGVGATLAVSWGFITGQERATRARVLLLVLLVGSVVGLKAVS</sequence>
<feature type="transmembrane region" description="Helical" evidence="8">
    <location>
        <begin position="57"/>
        <end position="76"/>
    </location>
</feature>